<sequence>MFVLCSCGIEVDEIGQGVRLPKRELSPCHAAFCFFLRPSPMSSYSPSPFPTSCRPIPSALAPPTTFTEEFLPPYFYFSLIGFTAFHESLDLCVAFRDKYPRSQRREDQVTAVFLQDRAHLVASLACVYAIAGFRDRIHENALKAARADVDAMLELMTDDFVGAWGPSRVPGACTRRRQALIRAAQRAQGAAYYAARLQQAQDAAELAHQADADIHQAPLVLDDQPVSLPSTWGTATTSEGGWGVPTTTTNGSGTPLACGLSVRGAGTWDAWHARPLDMGHAAAAAAVPPRSPSTLSRAGSLCFSPALGGASWGTVSYSSNCRRRLPRCPYFTYMLSVV</sequence>
<evidence type="ECO:0000313" key="2">
    <source>
        <dbReference type="Proteomes" id="UP001218188"/>
    </source>
</evidence>
<comment type="caution">
    <text evidence="1">The sequence shown here is derived from an EMBL/GenBank/DDBJ whole genome shotgun (WGS) entry which is preliminary data.</text>
</comment>
<proteinExistence type="predicted"/>
<reference evidence="1" key="1">
    <citation type="submission" date="2023-03" db="EMBL/GenBank/DDBJ databases">
        <title>Massive genome expansion in bonnet fungi (Mycena s.s.) driven by repeated elements and novel gene families across ecological guilds.</title>
        <authorList>
            <consortium name="Lawrence Berkeley National Laboratory"/>
            <person name="Harder C.B."/>
            <person name="Miyauchi S."/>
            <person name="Viragh M."/>
            <person name="Kuo A."/>
            <person name="Thoen E."/>
            <person name="Andreopoulos B."/>
            <person name="Lu D."/>
            <person name="Skrede I."/>
            <person name="Drula E."/>
            <person name="Henrissat B."/>
            <person name="Morin E."/>
            <person name="Kohler A."/>
            <person name="Barry K."/>
            <person name="LaButti K."/>
            <person name="Morin E."/>
            <person name="Salamov A."/>
            <person name="Lipzen A."/>
            <person name="Mereny Z."/>
            <person name="Hegedus B."/>
            <person name="Baldrian P."/>
            <person name="Stursova M."/>
            <person name="Weitz H."/>
            <person name="Taylor A."/>
            <person name="Grigoriev I.V."/>
            <person name="Nagy L.G."/>
            <person name="Martin F."/>
            <person name="Kauserud H."/>
        </authorList>
    </citation>
    <scope>NUCLEOTIDE SEQUENCE</scope>
    <source>
        <strain evidence="1">CBHHK200</strain>
    </source>
</reference>
<dbReference type="Proteomes" id="UP001218188">
    <property type="component" value="Unassembled WGS sequence"/>
</dbReference>
<organism evidence="1 2">
    <name type="scientific">Mycena alexandri</name>
    <dbReference type="NCBI Taxonomy" id="1745969"/>
    <lineage>
        <taxon>Eukaryota</taxon>
        <taxon>Fungi</taxon>
        <taxon>Dikarya</taxon>
        <taxon>Basidiomycota</taxon>
        <taxon>Agaricomycotina</taxon>
        <taxon>Agaricomycetes</taxon>
        <taxon>Agaricomycetidae</taxon>
        <taxon>Agaricales</taxon>
        <taxon>Marasmiineae</taxon>
        <taxon>Mycenaceae</taxon>
        <taxon>Mycena</taxon>
    </lineage>
</organism>
<accession>A0AAD6SEX0</accession>
<protein>
    <submittedName>
        <fullName evidence="1">Uncharacterized protein</fullName>
    </submittedName>
</protein>
<evidence type="ECO:0000313" key="1">
    <source>
        <dbReference type="EMBL" id="KAJ7024805.1"/>
    </source>
</evidence>
<name>A0AAD6SEX0_9AGAR</name>
<dbReference type="AlphaFoldDB" id="A0AAD6SEX0"/>
<keyword evidence="2" id="KW-1185">Reference proteome</keyword>
<dbReference type="EMBL" id="JARJCM010000164">
    <property type="protein sequence ID" value="KAJ7024805.1"/>
    <property type="molecule type" value="Genomic_DNA"/>
</dbReference>
<gene>
    <name evidence="1" type="ORF">C8F04DRAFT_1269942</name>
</gene>